<organism evidence="2 3">
    <name type="scientific">Hypsibius exemplaris</name>
    <name type="common">Freshwater tardigrade</name>
    <dbReference type="NCBI Taxonomy" id="2072580"/>
    <lineage>
        <taxon>Eukaryota</taxon>
        <taxon>Metazoa</taxon>
        <taxon>Ecdysozoa</taxon>
        <taxon>Tardigrada</taxon>
        <taxon>Eutardigrada</taxon>
        <taxon>Parachela</taxon>
        <taxon>Hypsibioidea</taxon>
        <taxon>Hypsibiidae</taxon>
        <taxon>Hypsibius</taxon>
    </lineage>
</organism>
<keyword evidence="3" id="KW-1185">Reference proteome</keyword>
<keyword evidence="1" id="KW-0732">Signal</keyword>
<comment type="caution">
    <text evidence="2">The sequence shown here is derived from an EMBL/GenBank/DDBJ whole genome shotgun (WGS) entry which is preliminary data.</text>
</comment>
<proteinExistence type="predicted"/>
<name>A0A1W0WZD7_HYPEX</name>
<dbReference type="EMBL" id="MTYJ01000029">
    <property type="protein sequence ID" value="OQV20563.1"/>
    <property type="molecule type" value="Genomic_DNA"/>
</dbReference>
<evidence type="ECO:0000313" key="2">
    <source>
        <dbReference type="EMBL" id="OQV20563.1"/>
    </source>
</evidence>
<protein>
    <submittedName>
        <fullName evidence="2">Uncharacterized protein</fullName>
    </submittedName>
</protein>
<dbReference type="OrthoDB" id="9970438at2759"/>
<reference evidence="3" key="1">
    <citation type="submission" date="2017-01" db="EMBL/GenBank/DDBJ databases">
        <title>Comparative genomics of anhydrobiosis in the tardigrade Hypsibius dujardini.</title>
        <authorList>
            <person name="Yoshida Y."/>
            <person name="Koutsovoulos G."/>
            <person name="Laetsch D."/>
            <person name="Stevens L."/>
            <person name="Kumar S."/>
            <person name="Horikawa D."/>
            <person name="Ishino K."/>
            <person name="Komine S."/>
            <person name="Tomita M."/>
            <person name="Blaxter M."/>
            <person name="Arakawa K."/>
        </authorList>
    </citation>
    <scope>NUCLEOTIDE SEQUENCE [LARGE SCALE GENOMIC DNA]</scope>
    <source>
        <strain evidence="3">Z151</strain>
    </source>
</reference>
<evidence type="ECO:0000256" key="1">
    <source>
        <dbReference type="SAM" id="SignalP"/>
    </source>
</evidence>
<gene>
    <name evidence="2" type="ORF">BV898_05385</name>
</gene>
<dbReference type="AlphaFoldDB" id="A0A1W0WZD7"/>
<feature type="signal peptide" evidence="1">
    <location>
        <begin position="1"/>
        <end position="25"/>
    </location>
</feature>
<evidence type="ECO:0000313" key="3">
    <source>
        <dbReference type="Proteomes" id="UP000192578"/>
    </source>
</evidence>
<sequence>MALRLRSLAVFAVLSVVLHEYSVSCQTGAEVAGFVKMLKEVAYPGLRELLAEKKSWDAFGYPCKWNLRGGFHRWQWKWTGDIACTGLGAWNRGGCKSKGCAFKEPFKQYIRALAAANVAPADQIAQKVRECNCGLKQGEIDELIAAVVGSSVPSLPWQALVVVQSN</sequence>
<accession>A0A1W0WZD7</accession>
<dbReference type="Proteomes" id="UP000192578">
    <property type="component" value="Unassembled WGS sequence"/>
</dbReference>
<feature type="chain" id="PRO_5012800002" evidence="1">
    <location>
        <begin position="26"/>
        <end position="166"/>
    </location>
</feature>